<keyword evidence="4" id="KW-0337">GPI-anchor biosynthesis</keyword>
<keyword evidence="6" id="KW-0808">Transferase</keyword>
<evidence type="ECO:0000256" key="4">
    <source>
        <dbReference type="ARBA" id="ARBA00022502"/>
    </source>
</evidence>
<evidence type="ECO:0000256" key="3">
    <source>
        <dbReference type="ARBA" id="ARBA00006065"/>
    </source>
</evidence>
<evidence type="ECO:0000256" key="11">
    <source>
        <dbReference type="ARBA" id="ARBA00024708"/>
    </source>
</evidence>
<feature type="transmembrane region" description="Helical" evidence="12">
    <location>
        <begin position="260"/>
        <end position="278"/>
    </location>
</feature>
<evidence type="ECO:0000313" key="13">
    <source>
        <dbReference type="EMBL" id="KAG0689969.1"/>
    </source>
</evidence>
<feature type="transmembrane region" description="Helical" evidence="12">
    <location>
        <begin position="177"/>
        <end position="198"/>
    </location>
</feature>
<evidence type="ECO:0000256" key="6">
    <source>
        <dbReference type="ARBA" id="ARBA00022679"/>
    </source>
</evidence>
<keyword evidence="7 12" id="KW-0812">Transmembrane</keyword>
<dbReference type="PANTHER" id="PTHR22760:SF4">
    <property type="entry name" value="GPI MANNOSYLTRANSFERASE 3"/>
    <property type="match status" value="1"/>
</dbReference>
<feature type="transmembrane region" description="Helical" evidence="12">
    <location>
        <begin position="284"/>
        <end position="305"/>
    </location>
</feature>
<keyword evidence="14" id="KW-1185">Reference proteome</keyword>
<dbReference type="GO" id="GO:0005789">
    <property type="term" value="C:endoplasmic reticulum membrane"/>
    <property type="evidence" value="ECO:0007669"/>
    <property type="project" value="UniProtKB-SubCell"/>
</dbReference>
<comment type="function">
    <text evidence="11">Mannosyltransferase involved in glycosylphosphatidylinositol-anchor biosynthesis. Transfers the third mannose to Man2-GlcN-acyl-PI during GPI precursor assembly.</text>
</comment>
<dbReference type="GO" id="GO:0006506">
    <property type="term" value="P:GPI anchor biosynthetic process"/>
    <property type="evidence" value="ECO:0007669"/>
    <property type="project" value="UniProtKB-KW"/>
</dbReference>
<dbReference type="OrthoDB" id="416834at2759"/>
<gene>
    <name evidence="13" type="primary">GPI10</name>
    <name evidence="13" type="ORF">C6P40_004143</name>
</gene>
<dbReference type="PANTHER" id="PTHR22760">
    <property type="entry name" value="GLYCOSYLTRANSFERASE"/>
    <property type="match status" value="1"/>
</dbReference>
<feature type="transmembrane region" description="Helical" evidence="12">
    <location>
        <begin position="312"/>
        <end position="333"/>
    </location>
</feature>
<keyword evidence="9 12" id="KW-1133">Transmembrane helix</keyword>
<sequence length="525" mass="61653">MDFRDNNWLTGVLEKTPVPSFLFILAWRLVNALTIRTFFQADEYWQVLEPAHKAIFGYGYLTWEWDYGLRSYLHPLLYMLPYWITKSLNLDPDTEYAYVLIGPRIVNALVSSIGDYYLYHLINKKLNDKKLAKLVSYMSLLSAWNWYCWCRSFANSIELSLTIVSLYYLNCNQVLRCLVISAISCLIRPTNAIVWLYYLLPVFWKRPIYIFFAIIIGSFIIGLDSVLNCTFYSTWKVPLWSFFKFNISDSLSSFYGTSRLDFYFFQAIPILLLNYLPFFINGVIYTSIPDFSGLLIIYILVFTLIPHKEFRFIYPMMPVLITYSAYGLLNISTKVSNKVMKLIIILTILTSSLLSYYFTQIHEIGELQLPIVIRQHIINENNDNTISIGFLTPCHSTPFQSHFHLSEERVNIWFLTCEPPLPSNILLGSTVDTYMDESDYFYENPLLFLQSNFPALNGSSDIPIDSVWPHDWPQYIVMFETLWKNENSHVKEYIEKEYNIVEKLWNAPGHWDSRREGNLLILKRN</sequence>
<name>A0A9P6WMZ6_9ASCO</name>
<comment type="subcellular location">
    <subcellularLocation>
        <location evidence="1 12">Endoplasmic reticulum membrane</location>
        <topology evidence="1 12">Multi-pass membrane protein</topology>
    </subcellularLocation>
</comment>
<comment type="caution">
    <text evidence="13">The sequence shown here is derived from an EMBL/GenBank/DDBJ whole genome shotgun (WGS) entry which is preliminary data.</text>
</comment>
<evidence type="ECO:0000256" key="1">
    <source>
        <dbReference type="ARBA" id="ARBA00004477"/>
    </source>
</evidence>
<keyword evidence="5 12" id="KW-0328">Glycosyltransferase</keyword>
<dbReference type="Proteomes" id="UP000697127">
    <property type="component" value="Unassembled WGS sequence"/>
</dbReference>
<evidence type="ECO:0000256" key="10">
    <source>
        <dbReference type="ARBA" id="ARBA00023136"/>
    </source>
</evidence>
<protein>
    <recommendedName>
        <fullName evidence="12">Mannosyltransferase</fullName>
        <ecNumber evidence="12">2.4.1.-</ecNumber>
    </recommendedName>
</protein>
<organism evidence="13 14">
    <name type="scientific">Pichia californica</name>
    <dbReference type="NCBI Taxonomy" id="460514"/>
    <lineage>
        <taxon>Eukaryota</taxon>
        <taxon>Fungi</taxon>
        <taxon>Dikarya</taxon>
        <taxon>Ascomycota</taxon>
        <taxon>Saccharomycotina</taxon>
        <taxon>Pichiomycetes</taxon>
        <taxon>Pichiales</taxon>
        <taxon>Pichiaceae</taxon>
        <taxon>Pichia</taxon>
    </lineage>
</organism>
<feature type="transmembrane region" description="Helical" evidence="12">
    <location>
        <begin position="210"/>
        <end position="235"/>
    </location>
</feature>
<comment type="similarity">
    <text evidence="3">Belongs to the glycosyltransferase 22 family. PIGB subfamily.</text>
</comment>
<dbReference type="Pfam" id="PF03901">
    <property type="entry name" value="Glyco_transf_22"/>
    <property type="match status" value="1"/>
</dbReference>
<feature type="transmembrane region" description="Helical" evidence="12">
    <location>
        <begin position="153"/>
        <end position="170"/>
    </location>
</feature>
<evidence type="ECO:0000256" key="8">
    <source>
        <dbReference type="ARBA" id="ARBA00022824"/>
    </source>
</evidence>
<evidence type="ECO:0000256" key="12">
    <source>
        <dbReference type="RuleBase" id="RU363075"/>
    </source>
</evidence>
<evidence type="ECO:0000313" key="14">
    <source>
        <dbReference type="Proteomes" id="UP000697127"/>
    </source>
</evidence>
<comment type="pathway">
    <text evidence="2">Glycolipid biosynthesis; glycosylphosphatidylinositol-anchor biosynthesis.</text>
</comment>
<dbReference type="InterPro" id="IPR005599">
    <property type="entry name" value="GPI_mannosylTrfase"/>
</dbReference>
<dbReference type="AlphaFoldDB" id="A0A9P6WMZ6"/>
<accession>A0A9P6WMZ6</accession>
<evidence type="ECO:0000256" key="5">
    <source>
        <dbReference type="ARBA" id="ARBA00022676"/>
    </source>
</evidence>
<evidence type="ECO:0000256" key="7">
    <source>
        <dbReference type="ARBA" id="ARBA00022692"/>
    </source>
</evidence>
<feature type="transmembrane region" description="Helical" evidence="12">
    <location>
        <begin position="339"/>
        <end position="358"/>
    </location>
</feature>
<evidence type="ECO:0000256" key="9">
    <source>
        <dbReference type="ARBA" id="ARBA00022989"/>
    </source>
</evidence>
<keyword evidence="8 12" id="KW-0256">Endoplasmic reticulum</keyword>
<dbReference type="GO" id="GO:0000026">
    <property type="term" value="F:alpha-1,2-mannosyltransferase activity"/>
    <property type="evidence" value="ECO:0007669"/>
    <property type="project" value="TreeGrafter"/>
</dbReference>
<reference evidence="13" key="1">
    <citation type="submission" date="2020-11" db="EMBL/GenBank/DDBJ databases">
        <title>Kefir isolates.</title>
        <authorList>
            <person name="Marcisauskas S."/>
            <person name="Kim Y."/>
            <person name="Blasche S."/>
        </authorList>
    </citation>
    <scope>NUCLEOTIDE SEQUENCE</scope>
    <source>
        <strain evidence="13">Olga-1</strain>
    </source>
</reference>
<proteinExistence type="inferred from homology"/>
<evidence type="ECO:0000256" key="2">
    <source>
        <dbReference type="ARBA" id="ARBA00004687"/>
    </source>
</evidence>
<dbReference type="EMBL" id="PUHW01000052">
    <property type="protein sequence ID" value="KAG0689969.1"/>
    <property type="molecule type" value="Genomic_DNA"/>
</dbReference>
<dbReference type="EC" id="2.4.1.-" evidence="12"/>
<keyword evidence="10 12" id="KW-0472">Membrane</keyword>